<dbReference type="AlphaFoldDB" id="A0AAW1R5W8"/>
<dbReference type="PANTHER" id="PTHR48040:SF13">
    <property type="entry name" value="ABC TRANSPORTER G FAMILY MEMBER 31"/>
    <property type="match status" value="1"/>
</dbReference>
<evidence type="ECO:0000313" key="2">
    <source>
        <dbReference type="EMBL" id="KAK9829032.1"/>
    </source>
</evidence>
<evidence type="ECO:0000313" key="3">
    <source>
        <dbReference type="Proteomes" id="UP001489004"/>
    </source>
</evidence>
<accession>A0AAW1R5W8</accession>
<dbReference type="Proteomes" id="UP001489004">
    <property type="component" value="Unassembled WGS sequence"/>
</dbReference>
<feature type="region of interest" description="Disordered" evidence="1">
    <location>
        <begin position="142"/>
        <end position="163"/>
    </location>
</feature>
<name>A0AAW1R5W8_9CHLO</name>
<keyword evidence="3" id="KW-1185">Reference proteome</keyword>
<sequence length="163" mass="18236">MYTLHPLGWASVSQPGGRGEGGVPSQGLTADVDVYTGLRALPTIITAYRNVFEVSGKVTYNGEHFESFVPERMAALISQIDTHRAELTMRETIDFAARCQGAWIHERVVEEMQRREQDMDVDPDPDPEALLKRCHSAARGTAWLPSTSSASWPGERGRHDRWQ</sequence>
<evidence type="ECO:0000256" key="1">
    <source>
        <dbReference type="SAM" id="MobiDB-lite"/>
    </source>
</evidence>
<gene>
    <name evidence="2" type="ORF">WJX72_003522</name>
</gene>
<organism evidence="2 3">
    <name type="scientific">[Myrmecia] bisecta</name>
    <dbReference type="NCBI Taxonomy" id="41462"/>
    <lineage>
        <taxon>Eukaryota</taxon>
        <taxon>Viridiplantae</taxon>
        <taxon>Chlorophyta</taxon>
        <taxon>core chlorophytes</taxon>
        <taxon>Trebouxiophyceae</taxon>
        <taxon>Trebouxiales</taxon>
        <taxon>Trebouxiaceae</taxon>
        <taxon>Myrmecia</taxon>
    </lineage>
</organism>
<dbReference type="EMBL" id="JALJOR010000001">
    <property type="protein sequence ID" value="KAK9829032.1"/>
    <property type="molecule type" value="Genomic_DNA"/>
</dbReference>
<proteinExistence type="predicted"/>
<comment type="caution">
    <text evidence="2">The sequence shown here is derived from an EMBL/GenBank/DDBJ whole genome shotgun (WGS) entry which is preliminary data.</text>
</comment>
<dbReference type="PANTHER" id="PTHR48040">
    <property type="entry name" value="PLEIOTROPIC DRUG RESISTANCE PROTEIN 1-LIKE ISOFORM X1"/>
    <property type="match status" value="1"/>
</dbReference>
<protein>
    <submittedName>
        <fullName evidence="2">Uncharacterized protein</fullName>
    </submittedName>
</protein>
<reference evidence="2 3" key="1">
    <citation type="journal article" date="2024" name="Nat. Commun.">
        <title>Phylogenomics reveals the evolutionary origins of lichenization in chlorophyte algae.</title>
        <authorList>
            <person name="Puginier C."/>
            <person name="Libourel C."/>
            <person name="Otte J."/>
            <person name="Skaloud P."/>
            <person name="Haon M."/>
            <person name="Grisel S."/>
            <person name="Petersen M."/>
            <person name="Berrin J.G."/>
            <person name="Delaux P.M."/>
            <person name="Dal Grande F."/>
            <person name="Keller J."/>
        </authorList>
    </citation>
    <scope>NUCLEOTIDE SEQUENCE [LARGE SCALE GENOMIC DNA]</scope>
    <source>
        <strain evidence="2 3">SAG 2043</strain>
    </source>
</reference>